<evidence type="ECO:0000313" key="2">
    <source>
        <dbReference type="EMBL" id="CAD2212812.1"/>
    </source>
</evidence>
<dbReference type="OrthoDB" id="2017693at2759"/>
<proteinExistence type="inferred from homology"/>
<gene>
    <name evidence="2" type="ORF">ADEAN_000022400</name>
</gene>
<protein>
    <submittedName>
        <fullName evidence="2">CutA1 divalent ion tolerance protein, putative</fullName>
    </submittedName>
</protein>
<evidence type="ECO:0000313" key="3">
    <source>
        <dbReference type="Proteomes" id="UP000515908"/>
    </source>
</evidence>
<reference evidence="2 3" key="1">
    <citation type="submission" date="2020-08" db="EMBL/GenBank/DDBJ databases">
        <authorList>
            <person name="Newling K."/>
            <person name="Davey J."/>
            <person name="Forrester S."/>
        </authorList>
    </citation>
    <scope>NUCLEOTIDE SEQUENCE [LARGE SCALE GENOMIC DNA]</scope>
    <source>
        <strain evidence="3">Crithidia deanei Carvalho (ATCC PRA-265)</strain>
    </source>
</reference>
<dbReference type="InterPro" id="IPR004323">
    <property type="entry name" value="Ion_tolerance_CutA"/>
</dbReference>
<dbReference type="EMBL" id="LR877145">
    <property type="protein sequence ID" value="CAD2212812.1"/>
    <property type="molecule type" value="Genomic_DNA"/>
</dbReference>
<dbReference type="InterPro" id="IPR015867">
    <property type="entry name" value="N-reg_PII/ATP_PRibTrfase_C"/>
</dbReference>
<dbReference type="InterPro" id="IPR011322">
    <property type="entry name" value="N-reg_PII-like_a/b"/>
</dbReference>
<dbReference type="Gene3D" id="3.30.70.120">
    <property type="match status" value="1"/>
</dbReference>
<evidence type="ECO:0000256" key="1">
    <source>
        <dbReference type="ARBA" id="ARBA00010169"/>
    </source>
</evidence>
<name>S9WT37_9TRYP</name>
<dbReference type="VEuPathDB" id="TriTrypDB:ADEAN_000022400"/>
<dbReference type="SUPFAM" id="SSF54913">
    <property type="entry name" value="GlnB-like"/>
    <property type="match status" value="1"/>
</dbReference>
<dbReference type="PANTHER" id="PTHR23419:SF8">
    <property type="entry name" value="FI09726P"/>
    <property type="match status" value="1"/>
</dbReference>
<accession>S9WT37</accession>
<dbReference type="Pfam" id="PF03091">
    <property type="entry name" value="CutA1"/>
    <property type="match status" value="1"/>
</dbReference>
<dbReference type="Proteomes" id="UP000515908">
    <property type="component" value="Chromosome 01"/>
</dbReference>
<dbReference type="GO" id="GO:0005507">
    <property type="term" value="F:copper ion binding"/>
    <property type="evidence" value="ECO:0007669"/>
    <property type="project" value="TreeGrafter"/>
</dbReference>
<comment type="similarity">
    <text evidence="1">Belongs to the CutA family.</text>
</comment>
<sequence length="104" mass="11408">MFSMCYVTSPSREVAKKLAHLLVSQKAAACVNIVPGVTSVYSWKGAVEEDEEVLLLVKTQTHLVDNVISIVKENHPYDCPEIVSVPMGKGSPDYLDWVKASTSK</sequence>
<dbReference type="AlphaFoldDB" id="S9WT37"/>
<dbReference type="GO" id="GO:0010038">
    <property type="term" value="P:response to metal ion"/>
    <property type="evidence" value="ECO:0007669"/>
    <property type="project" value="InterPro"/>
</dbReference>
<keyword evidence="3" id="KW-1185">Reference proteome</keyword>
<dbReference type="PANTHER" id="PTHR23419">
    <property type="entry name" value="DIVALENT CATION TOLERANCE CUTA-RELATED"/>
    <property type="match status" value="1"/>
</dbReference>
<organism evidence="2 3">
    <name type="scientific">Angomonas deanei</name>
    <dbReference type="NCBI Taxonomy" id="59799"/>
    <lineage>
        <taxon>Eukaryota</taxon>
        <taxon>Discoba</taxon>
        <taxon>Euglenozoa</taxon>
        <taxon>Kinetoplastea</taxon>
        <taxon>Metakinetoplastina</taxon>
        <taxon>Trypanosomatida</taxon>
        <taxon>Trypanosomatidae</taxon>
        <taxon>Strigomonadinae</taxon>
        <taxon>Angomonas</taxon>
    </lineage>
</organism>